<reference evidence="2 3" key="1">
    <citation type="submission" date="2023-07" db="EMBL/GenBank/DDBJ databases">
        <title>Bacillus lucianemedeirus sp. nov, a new species isolated from an immunobiological production facility.</title>
        <authorList>
            <person name="Costa L.V."/>
            <person name="Miranda R.V.S.L."/>
            <person name="Brandao M.L.L."/>
            <person name="Reis C.M.F."/>
            <person name="Frazao A.M."/>
            <person name="Cruz F.V."/>
            <person name="Baio P.V.P."/>
            <person name="Veras J.F.C."/>
            <person name="Ramos J.N."/>
            <person name="Vieira V."/>
        </authorList>
    </citation>
    <scope>NUCLEOTIDE SEQUENCE [LARGE SCALE GENOMIC DNA]</scope>
    <source>
        <strain evidence="2 3">B190/17</strain>
    </source>
</reference>
<feature type="transmembrane region" description="Helical" evidence="1">
    <location>
        <begin position="37"/>
        <end position="61"/>
    </location>
</feature>
<name>A0ABW8I773_9BACI</name>
<evidence type="ECO:0000313" key="3">
    <source>
        <dbReference type="Proteomes" id="UP001619911"/>
    </source>
</evidence>
<proteinExistence type="predicted"/>
<keyword evidence="1" id="KW-0472">Membrane</keyword>
<sequence length="94" mass="9930">MESRGKMLNAVKYAGGSLLTIGFIIFLAGLLESGYSVLTPVGIGMVSGAIFIFLMGVFFVATEEMYEKTDKGIEVASPIQTKKSTIAGAPFGRS</sequence>
<keyword evidence="1" id="KW-0812">Transmembrane</keyword>
<comment type="caution">
    <text evidence="2">The sequence shown here is derived from an EMBL/GenBank/DDBJ whole genome shotgun (WGS) entry which is preliminary data.</text>
</comment>
<protein>
    <recommendedName>
        <fullName evidence="4">YiaAB two helix domain-containing protein</fullName>
    </recommendedName>
</protein>
<gene>
    <name evidence="2" type="ORF">QYG89_06540</name>
</gene>
<evidence type="ECO:0000256" key="1">
    <source>
        <dbReference type="SAM" id="Phobius"/>
    </source>
</evidence>
<evidence type="ECO:0008006" key="4">
    <source>
        <dbReference type="Google" id="ProtNLM"/>
    </source>
</evidence>
<feature type="transmembrane region" description="Helical" evidence="1">
    <location>
        <begin position="12"/>
        <end position="31"/>
    </location>
</feature>
<accession>A0ABW8I773</accession>
<keyword evidence="1" id="KW-1133">Transmembrane helix</keyword>
<organism evidence="2 3">
    <name type="scientific">Bacillus lumedeiriae</name>
    <dbReference type="NCBI Taxonomy" id="3058829"/>
    <lineage>
        <taxon>Bacteria</taxon>
        <taxon>Bacillati</taxon>
        <taxon>Bacillota</taxon>
        <taxon>Bacilli</taxon>
        <taxon>Bacillales</taxon>
        <taxon>Bacillaceae</taxon>
        <taxon>Bacillus</taxon>
    </lineage>
</organism>
<dbReference type="EMBL" id="JAUIYO010000003">
    <property type="protein sequence ID" value="MFK2825344.1"/>
    <property type="molecule type" value="Genomic_DNA"/>
</dbReference>
<keyword evidence="3" id="KW-1185">Reference proteome</keyword>
<dbReference type="Proteomes" id="UP001619911">
    <property type="component" value="Unassembled WGS sequence"/>
</dbReference>
<evidence type="ECO:0000313" key="2">
    <source>
        <dbReference type="EMBL" id="MFK2825344.1"/>
    </source>
</evidence>
<dbReference type="RefSeq" id="WP_404315836.1">
    <property type="nucleotide sequence ID" value="NZ_JAUIYO010000003.1"/>
</dbReference>